<name>A0A174N9N0_FLAPL</name>
<dbReference type="AlphaFoldDB" id="A0A174N9N0"/>
<accession>A0A174N9N0</accession>
<organism evidence="1 2">
    <name type="scientific">Flavonifractor plautii</name>
    <name type="common">Fusobacterium plautii</name>
    <dbReference type="NCBI Taxonomy" id="292800"/>
    <lineage>
        <taxon>Bacteria</taxon>
        <taxon>Bacillati</taxon>
        <taxon>Bacillota</taxon>
        <taxon>Clostridia</taxon>
        <taxon>Eubacteriales</taxon>
        <taxon>Oscillospiraceae</taxon>
        <taxon>Flavonifractor</taxon>
    </lineage>
</organism>
<gene>
    <name evidence="1" type="ORF">ERS852411_03121</name>
</gene>
<reference evidence="1 2" key="1">
    <citation type="submission" date="2015-09" db="EMBL/GenBank/DDBJ databases">
        <authorList>
            <consortium name="Pathogen Informatics"/>
        </authorList>
    </citation>
    <scope>NUCLEOTIDE SEQUENCE [LARGE SCALE GENOMIC DNA]</scope>
    <source>
        <strain evidence="1 2">2789STDY5608854</strain>
    </source>
</reference>
<evidence type="ECO:0000313" key="2">
    <source>
        <dbReference type="Proteomes" id="UP000095746"/>
    </source>
</evidence>
<dbReference type="EMBL" id="CYZT01000354">
    <property type="protein sequence ID" value="CUP42699.1"/>
    <property type="molecule type" value="Genomic_DNA"/>
</dbReference>
<sequence length="361" mass="37162">MHSVAHLGDLAEQHGGAALHQHVGGVAGAGVGGEAGEGVRAAALHADEQLAEGQLLPAALVEPFQLPLGHLHQGLHHGVVAPVVLEGEGVLRGDVLRGEHHVVGELFTAQAHHHQFAAEVGVADEVGDRPDGDVGLPGLNGHAAAVGVVHCHHAVHIGVLGQQLPLDALHRHVDHTGGALDGGDNAQQVAGAGGAGFVAVAHPGSAGRIGQLFHWDDAGPVGHVVQAGGLRQIQHVLVDPGPNGDGGLGAAQHHAVADHLSPLGNVSQGDFVGLGDVLPGDDAGHDPGAAGDVVDRDGYVVRVLDLDVKRCAHRRITPFWPMSFHRTRGAPDGMTSRCYDDYCLPESSFSWRLALRLSRTA</sequence>
<protein>
    <submittedName>
        <fullName evidence="1">Uncharacterized protein</fullName>
    </submittedName>
</protein>
<evidence type="ECO:0000313" key="1">
    <source>
        <dbReference type="EMBL" id="CUP42699.1"/>
    </source>
</evidence>
<dbReference type="Proteomes" id="UP000095746">
    <property type="component" value="Unassembled WGS sequence"/>
</dbReference>
<proteinExistence type="predicted"/>